<evidence type="ECO:0000256" key="2">
    <source>
        <dbReference type="ARBA" id="ARBA00022741"/>
    </source>
</evidence>
<comment type="caution">
    <text evidence="6">The sequence shown here is derived from an EMBL/GenBank/DDBJ whole genome shotgun (WGS) entry which is preliminary data.</text>
</comment>
<evidence type="ECO:0000256" key="1">
    <source>
        <dbReference type="ARBA" id="ARBA00022737"/>
    </source>
</evidence>
<dbReference type="SUPFAM" id="SSF52540">
    <property type="entry name" value="P-loop containing nucleoside triphosphate hydrolases"/>
    <property type="match status" value="2"/>
</dbReference>
<sequence length="519" mass="59000">MIVLEGNQLKKSVKDQLLFEAHQLRIYRGDRIGLVGRNGSGKTTLLAVLAGEISVDEGVITTDSTRYLLPQLKRLDRVKSGGEITQEYINKALAEKPDILFADEPTTNLDTEHVERLESMLDRFNGAVVIVSHDRAFLDKLCTKIWQIEEQKVTEFKGNYRSYREQKEQMNRQHEAAYDHYSKKKKHLETAIKAKEQRAQRATKKPKDGTDIANTKPYFAKKQKKLQKTAKALEKRVDQLEVVEKPKQPTTIKMNIPNEEAIVGRSVIRVNQHTVEAGNRMLFTTPSVACKGGEKIAVIGKNGVGKTTLLKQLVQGHEEVTISPAVKMGYFSQNLDILQVNHSILENVQSTSIYQEDLVRTVLARLHFYSDDVHKPVQVLSGGERVKVAFAKVFLGDLNVLIMDEPTNYLDIEAVEALESLLKDYKGTVIFVSHDRRLIDNVATRVVEIKDGKLSVFEGDYQVFTRHTHLPERDDQEDELLVIETKLSEVLSKLSLEPTKELDEEWHRLVALKRKVSKK</sequence>
<keyword evidence="7" id="KW-1185">Reference proteome</keyword>
<dbReference type="InterPro" id="IPR017871">
    <property type="entry name" value="ABC_transporter-like_CS"/>
</dbReference>
<evidence type="ECO:0000259" key="5">
    <source>
        <dbReference type="PROSITE" id="PS50893"/>
    </source>
</evidence>
<dbReference type="InterPro" id="IPR050611">
    <property type="entry name" value="ABCF"/>
</dbReference>
<dbReference type="InterPro" id="IPR003439">
    <property type="entry name" value="ABC_transporter-like_ATP-bd"/>
</dbReference>
<evidence type="ECO:0000256" key="4">
    <source>
        <dbReference type="SAM" id="Coils"/>
    </source>
</evidence>
<gene>
    <name evidence="6" type="ORF">AB1471_12810</name>
</gene>
<name>A0ABV3Q6A9_9BACL</name>
<accession>A0ABV3Q6A9</accession>
<reference evidence="6 7" key="1">
    <citation type="journal article" date="1979" name="Int. J. Syst. Evol. Microbiol.">
        <title>Bacillus globisporus subsp. marinus subsp. nov.</title>
        <authorList>
            <person name="Liu H."/>
        </authorList>
    </citation>
    <scope>NUCLEOTIDE SEQUENCE [LARGE SCALE GENOMIC DNA]</scope>
    <source>
        <strain evidence="6 7">DSM 1297</strain>
    </source>
</reference>
<protein>
    <submittedName>
        <fullName evidence="6">Vga family ABC-F type ribosomal protection protein</fullName>
    </submittedName>
</protein>
<dbReference type="Gene3D" id="3.40.50.300">
    <property type="entry name" value="P-loop containing nucleotide triphosphate hydrolases"/>
    <property type="match status" value="3"/>
</dbReference>
<evidence type="ECO:0000256" key="3">
    <source>
        <dbReference type="ARBA" id="ARBA00022840"/>
    </source>
</evidence>
<dbReference type="SMART" id="SM00382">
    <property type="entry name" value="AAA"/>
    <property type="match status" value="2"/>
</dbReference>
<dbReference type="CDD" id="cd03221">
    <property type="entry name" value="ABCF_EF-3"/>
    <property type="match status" value="2"/>
</dbReference>
<dbReference type="InterPro" id="IPR027417">
    <property type="entry name" value="P-loop_NTPase"/>
</dbReference>
<dbReference type="InterPro" id="IPR003593">
    <property type="entry name" value="AAA+_ATPase"/>
</dbReference>
<feature type="domain" description="ABC transporter" evidence="5">
    <location>
        <begin position="268"/>
        <end position="476"/>
    </location>
</feature>
<dbReference type="RefSeq" id="WP_367780159.1">
    <property type="nucleotide sequence ID" value="NZ_JBFMIA010000013.1"/>
</dbReference>
<evidence type="ECO:0000313" key="7">
    <source>
        <dbReference type="Proteomes" id="UP001556040"/>
    </source>
</evidence>
<keyword evidence="1" id="KW-0677">Repeat</keyword>
<dbReference type="Pfam" id="PF00005">
    <property type="entry name" value="ABC_tran"/>
    <property type="match status" value="2"/>
</dbReference>
<dbReference type="PANTHER" id="PTHR19211">
    <property type="entry name" value="ATP-BINDING TRANSPORT PROTEIN-RELATED"/>
    <property type="match status" value="1"/>
</dbReference>
<organism evidence="6 7">
    <name type="scientific">Jeotgalibacillus marinus</name>
    <dbReference type="NCBI Taxonomy" id="86667"/>
    <lineage>
        <taxon>Bacteria</taxon>
        <taxon>Bacillati</taxon>
        <taxon>Bacillota</taxon>
        <taxon>Bacilli</taxon>
        <taxon>Bacillales</taxon>
        <taxon>Caryophanaceae</taxon>
        <taxon>Jeotgalibacillus</taxon>
    </lineage>
</organism>
<dbReference type="PANTHER" id="PTHR19211:SF100">
    <property type="entry name" value="RIBOSOME PROTECTION PROTEIN VMLR"/>
    <property type="match status" value="1"/>
</dbReference>
<keyword evidence="4" id="KW-0175">Coiled coil</keyword>
<dbReference type="NCBIfam" id="NF000355">
    <property type="entry name" value="ribo_prot_ABC_F"/>
    <property type="match status" value="1"/>
</dbReference>
<feature type="domain" description="ABC transporter" evidence="5">
    <location>
        <begin position="4"/>
        <end position="175"/>
    </location>
</feature>
<dbReference type="Proteomes" id="UP001556040">
    <property type="component" value="Unassembled WGS sequence"/>
</dbReference>
<dbReference type="NCBIfam" id="NF000170">
    <property type="entry name" value="ABCF_Vga_all"/>
    <property type="match status" value="1"/>
</dbReference>
<dbReference type="PROSITE" id="PS00211">
    <property type="entry name" value="ABC_TRANSPORTER_1"/>
    <property type="match status" value="1"/>
</dbReference>
<proteinExistence type="predicted"/>
<dbReference type="PROSITE" id="PS50893">
    <property type="entry name" value="ABC_TRANSPORTER_2"/>
    <property type="match status" value="2"/>
</dbReference>
<keyword evidence="3" id="KW-0067">ATP-binding</keyword>
<dbReference type="EMBL" id="JBFMIA010000013">
    <property type="protein sequence ID" value="MEW9502671.1"/>
    <property type="molecule type" value="Genomic_DNA"/>
</dbReference>
<keyword evidence="2" id="KW-0547">Nucleotide-binding</keyword>
<feature type="coiled-coil region" evidence="4">
    <location>
        <begin position="153"/>
        <end position="243"/>
    </location>
</feature>
<evidence type="ECO:0000313" key="6">
    <source>
        <dbReference type="EMBL" id="MEW9502671.1"/>
    </source>
</evidence>